<dbReference type="AlphaFoldDB" id="A0A8S3U3C6"/>
<accession>A0A8S3U3C6</accession>
<proteinExistence type="predicted"/>
<dbReference type="EMBL" id="CAJPWZ010002562">
    <property type="protein sequence ID" value="CAG2240477.1"/>
    <property type="molecule type" value="Genomic_DNA"/>
</dbReference>
<dbReference type="OrthoDB" id="6097268at2759"/>
<organism evidence="1 2">
    <name type="scientific">Mytilus edulis</name>
    <name type="common">Blue mussel</name>
    <dbReference type="NCBI Taxonomy" id="6550"/>
    <lineage>
        <taxon>Eukaryota</taxon>
        <taxon>Metazoa</taxon>
        <taxon>Spiralia</taxon>
        <taxon>Lophotrochozoa</taxon>
        <taxon>Mollusca</taxon>
        <taxon>Bivalvia</taxon>
        <taxon>Autobranchia</taxon>
        <taxon>Pteriomorphia</taxon>
        <taxon>Mytilida</taxon>
        <taxon>Mytiloidea</taxon>
        <taxon>Mytilidae</taxon>
        <taxon>Mytilinae</taxon>
        <taxon>Mytilus</taxon>
    </lineage>
</organism>
<reference evidence="1" key="1">
    <citation type="submission" date="2021-03" db="EMBL/GenBank/DDBJ databases">
        <authorList>
            <person name="Bekaert M."/>
        </authorList>
    </citation>
    <scope>NUCLEOTIDE SEQUENCE</scope>
</reference>
<protein>
    <submittedName>
        <fullName evidence="1">Uncharacterized protein</fullName>
    </submittedName>
</protein>
<sequence length="700" mass="81416">MDPVIGQCNTTGEWDKLDDYHIKACNNLGHTPTTYPFKNVYCYTCNINSNKAEYLLSHDAFKEIKESIYNERYFKYEFTKVFFSSLVNLFSAEELKNISHIQQKRKQNSLRTELYHKYYAMTGNGDFCTNVSNLIEQDRRCSCDEYCHFNVTNPCCIDEVFKKSTTCISSKHFELLVYDGCENILHDSNPLAQKCLSTDVTKEKNFLSLLPVTDTFSSVNYRNIYCGFCRYFTNYDQLYANEYIYLIETFRFWNFNYICEAPLPITYHVNFAELLNYRHQSKCNVTFDPINCGKLCDKKEKRSCNDENSSLEWACKNYDSPTKDVNFYYKLNNLSLQKGSNIFCAMCETGSQVPTIDSCNSTGRWERHEETLKQRCISLPAVPYHTPYKNIFCKMCNEETQRYNGTYSIEQNCEFIDNFTKPIHFRTLFSVFLYGEDEISYSSKQTCQENEIFDSMLGRCRKIVCYPGRILINAKCVPLVPYTSNLGYVLAFGIDLVLPFDVENPNTVMKSFQETIWSHIKVFVGLPDQFIEVSIISTDRSCNVYDKWTVGNIHMTVFLKIFISTSVYRAQIEENLFTVMHSTFTFFSPCSVNSNGCQIGGKFSFDEMHFYLPTVLTFMSLQNKCVLNKVTNITNTFRYAHQQVSSLFGCSQIQLEKDEIKVTEDGRQMTIIRFGVVLRITITKILNLSFELHDSNCRCN</sequence>
<keyword evidence="2" id="KW-1185">Reference proteome</keyword>
<name>A0A8S3U3C6_MYTED</name>
<evidence type="ECO:0000313" key="1">
    <source>
        <dbReference type="EMBL" id="CAG2240477.1"/>
    </source>
</evidence>
<comment type="caution">
    <text evidence="1">The sequence shown here is derived from an EMBL/GenBank/DDBJ whole genome shotgun (WGS) entry which is preliminary data.</text>
</comment>
<dbReference type="Proteomes" id="UP000683360">
    <property type="component" value="Unassembled WGS sequence"/>
</dbReference>
<evidence type="ECO:0000313" key="2">
    <source>
        <dbReference type="Proteomes" id="UP000683360"/>
    </source>
</evidence>
<gene>
    <name evidence="1" type="ORF">MEDL_52782</name>
</gene>